<dbReference type="InterPro" id="IPR002559">
    <property type="entry name" value="Transposase_11"/>
</dbReference>
<dbReference type="EMBL" id="JADQDM010000007">
    <property type="protein sequence ID" value="MBF9222510.1"/>
    <property type="molecule type" value="Genomic_DNA"/>
</dbReference>
<dbReference type="PANTHER" id="PTHR30007:SF1">
    <property type="entry name" value="BLR1914 PROTEIN"/>
    <property type="match status" value="1"/>
</dbReference>
<evidence type="ECO:0000259" key="3">
    <source>
        <dbReference type="Pfam" id="PF13340"/>
    </source>
</evidence>
<dbReference type="Pfam" id="PF01609">
    <property type="entry name" value="DDE_Tnp_1"/>
    <property type="match status" value="1"/>
</dbReference>
<organism evidence="4 5">
    <name type="scientific">Hymenobacter ruricola</name>
    <dbReference type="NCBI Taxonomy" id="2791023"/>
    <lineage>
        <taxon>Bacteria</taxon>
        <taxon>Pseudomonadati</taxon>
        <taxon>Bacteroidota</taxon>
        <taxon>Cytophagia</taxon>
        <taxon>Cytophagales</taxon>
        <taxon>Hymenobacteraceae</taxon>
        <taxon>Hymenobacter</taxon>
    </lineage>
</organism>
<evidence type="ECO:0000259" key="2">
    <source>
        <dbReference type="Pfam" id="PF01609"/>
    </source>
</evidence>
<feature type="domain" description="Transposase IS4-like" evidence="2">
    <location>
        <begin position="93"/>
        <end position="247"/>
    </location>
</feature>
<proteinExistence type="predicted"/>
<reference evidence="4 5" key="1">
    <citation type="submission" date="2020-11" db="EMBL/GenBank/DDBJ databases">
        <authorList>
            <person name="Kim M.K."/>
        </authorList>
    </citation>
    <scope>NUCLEOTIDE SEQUENCE [LARGE SCALE GENOMIC DNA]</scope>
    <source>
        <strain evidence="4 5">BT662</strain>
    </source>
</reference>
<feature type="region of interest" description="Disordered" evidence="1">
    <location>
        <begin position="100"/>
        <end position="122"/>
    </location>
</feature>
<gene>
    <name evidence="4" type="ORF">I2H31_15510</name>
</gene>
<evidence type="ECO:0000313" key="4">
    <source>
        <dbReference type="EMBL" id="MBF9222510.1"/>
    </source>
</evidence>
<feature type="compositionally biased region" description="Basic residues" evidence="1">
    <location>
        <begin position="102"/>
        <end position="113"/>
    </location>
</feature>
<sequence length="254" mass="28506">MSSMELMLTDAQWARLAPLLPGREGTSGGRGRDNRQFVEAVLWLARNGARWRALPKERGNWHTTYTRFQRWAASGVWQRVFEAVQDEAALHTLLVDSTTARAHQHASGARKKTGPQALGRSRGGLTTKLHVAADARGRLRRCRLTAGQRHDAPQALPLLEGLAPAYLVADRGYDSDPLVAALAARGAQAVSPPRRKRRHPRAYDAARYAQRHPVERLFSRLKPFRRVATRYDKSDAHFLAFVHLAATVLWLRDC</sequence>
<dbReference type="NCBIfam" id="NF033580">
    <property type="entry name" value="transpos_IS5_3"/>
    <property type="match status" value="1"/>
</dbReference>
<accession>A0ABS0I6D8</accession>
<comment type="caution">
    <text evidence="4">The sequence shown here is derived from an EMBL/GenBank/DDBJ whole genome shotgun (WGS) entry which is preliminary data.</text>
</comment>
<evidence type="ECO:0000256" key="1">
    <source>
        <dbReference type="SAM" id="MobiDB-lite"/>
    </source>
</evidence>
<name>A0ABS0I6D8_9BACT</name>
<feature type="domain" description="Insertion element IS402-like" evidence="3">
    <location>
        <begin position="8"/>
        <end position="81"/>
    </location>
</feature>
<dbReference type="PANTHER" id="PTHR30007">
    <property type="entry name" value="PHP DOMAIN PROTEIN"/>
    <property type="match status" value="1"/>
</dbReference>
<dbReference type="Proteomes" id="UP000618931">
    <property type="component" value="Unassembled WGS sequence"/>
</dbReference>
<keyword evidence="5" id="KW-1185">Reference proteome</keyword>
<dbReference type="Pfam" id="PF13340">
    <property type="entry name" value="DUF4096"/>
    <property type="match status" value="1"/>
</dbReference>
<evidence type="ECO:0000313" key="5">
    <source>
        <dbReference type="Proteomes" id="UP000618931"/>
    </source>
</evidence>
<protein>
    <submittedName>
        <fullName evidence="4">IS5 family transposase</fullName>
    </submittedName>
</protein>
<dbReference type="InterPro" id="IPR025161">
    <property type="entry name" value="IS402-like_dom"/>
</dbReference>